<comment type="caution">
    <text evidence="4">The sequence shown here is derived from an EMBL/GenBank/DDBJ whole genome shotgun (WGS) entry which is preliminary data.</text>
</comment>
<dbReference type="GO" id="GO:0016740">
    <property type="term" value="F:transferase activity"/>
    <property type="evidence" value="ECO:0007669"/>
    <property type="project" value="UniProtKB-KW"/>
</dbReference>
<dbReference type="PANTHER" id="PTHR12203">
    <property type="entry name" value="KDEL LYS-ASP-GLU-LEU CONTAINING - RELATED"/>
    <property type="match status" value="1"/>
</dbReference>
<evidence type="ECO:0000256" key="1">
    <source>
        <dbReference type="ARBA" id="ARBA00010118"/>
    </source>
</evidence>
<dbReference type="Proteomes" id="UP000612055">
    <property type="component" value="Unassembled WGS sequence"/>
</dbReference>
<dbReference type="EMBL" id="JAEHOE010000140">
    <property type="protein sequence ID" value="KAG2484897.1"/>
    <property type="molecule type" value="Genomic_DNA"/>
</dbReference>
<evidence type="ECO:0000256" key="2">
    <source>
        <dbReference type="ARBA" id="ARBA00022679"/>
    </source>
</evidence>
<keyword evidence="2" id="KW-0808">Transferase</keyword>
<feature type="domain" description="Glycosyl transferase CAP10" evidence="3">
    <location>
        <begin position="63"/>
        <end position="333"/>
    </location>
</feature>
<comment type="similarity">
    <text evidence="1">Belongs to the glycosyltransferase 90 family.</text>
</comment>
<dbReference type="SMART" id="SM00672">
    <property type="entry name" value="CAP10"/>
    <property type="match status" value="1"/>
</dbReference>
<proteinExistence type="inferred from homology"/>
<keyword evidence="5" id="KW-1185">Reference proteome</keyword>
<evidence type="ECO:0000313" key="4">
    <source>
        <dbReference type="EMBL" id="KAG2484897.1"/>
    </source>
</evidence>
<name>A0A835XKJ4_9CHLO</name>
<dbReference type="Pfam" id="PF05686">
    <property type="entry name" value="Glyco_transf_90"/>
    <property type="match status" value="1"/>
</dbReference>
<evidence type="ECO:0000259" key="3">
    <source>
        <dbReference type="SMART" id="SM00672"/>
    </source>
</evidence>
<dbReference type="OrthoDB" id="202415at2759"/>
<dbReference type="InterPro" id="IPR051091">
    <property type="entry name" value="O-Glucosyltr/Glycosyltrsf_90"/>
</dbReference>
<dbReference type="PANTHER" id="PTHR12203:SF35">
    <property type="entry name" value="PROTEIN O-GLUCOSYLTRANSFERASE 1"/>
    <property type="match status" value="1"/>
</dbReference>
<gene>
    <name evidence="4" type="ORF">HYH03_016377</name>
</gene>
<accession>A0A835XKJ4</accession>
<dbReference type="InterPro" id="IPR006598">
    <property type="entry name" value="CAP10"/>
</dbReference>
<sequence length="373" mass="42706">MDWMLEHWHAFPWRNKGVGIAFVKGKPFIVTDASAFDEVGHHKRLIVAHLALFEALSATFGEAIPDVEFLVSTADEPVVLTTKYATRGSNRDPPGIPPVLRFCKSDSFADILVPDIHFFSRNFTHSLLHSADAFNSAWPWAKKKAGLFGRFSPYVRAVNMHAPELFREGKEGRNICVRTANPSLLGCDVRKHYIWQYARGAKRSGLPVDVAQQPKKDMLYHASHKYLLHLDGQSCSSRLEQLLVLGSAVVKEESGYRAFFHHLLQPYKHYIPFWKKRPEETADALAWAAEHDDEAAQIAARAQRFALQYLHRRALMCYWLTLLKELSPLLRYKVGPEAGNRTFPHWTPVEEYMQAEGGKELRKHHMSAMEFWD</sequence>
<protein>
    <recommendedName>
        <fullName evidence="3">Glycosyl transferase CAP10 domain-containing protein</fullName>
    </recommendedName>
</protein>
<organism evidence="4 5">
    <name type="scientific">Edaphochlamys debaryana</name>
    <dbReference type="NCBI Taxonomy" id="47281"/>
    <lineage>
        <taxon>Eukaryota</taxon>
        <taxon>Viridiplantae</taxon>
        <taxon>Chlorophyta</taxon>
        <taxon>core chlorophytes</taxon>
        <taxon>Chlorophyceae</taxon>
        <taxon>CS clade</taxon>
        <taxon>Chlamydomonadales</taxon>
        <taxon>Chlamydomonadales incertae sedis</taxon>
        <taxon>Edaphochlamys</taxon>
    </lineage>
</organism>
<evidence type="ECO:0000313" key="5">
    <source>
        <dbReference type="Proteomes" id="UP000612055"/>
    </source>
</evidence>
<dbReference type="AlphaFoldDB" id="A0A835XKJ4"/>
<reference evidence="4" key="1">
    <citation type="journal article" date="2020" name="bioRxiv">
        <title>Comparative genomics of Chlamydomonas.</title>
        <authorList>
            <person name="Craig R.J."/>
            <person name="Hasan A.R."/>
            <person name="Ness R.W."/>
            <person name="Keightley P.D."/>
        </authorList>
    </citation>
    <scope>NUCLEOTIDE SEQUENCE</scope>
    <source>
        <strain evidence="4">CCAP 11/70</strain>
    </source>
</reference>